<dbReference type="AlphaFoldDB" id="A0A1I8AQF7"/>
<dbReference type="WBParaSite" id="L893_g7823.t1">
    <property type="protein sequence ID" value="L893_g7823.t1"/>
    <property type="gene ID" value="L893_g7823"/>
</dbReference>
<organism evidence="2 3">
    <name type="scientific">Steinernema glaseri</name>
    <dbReference type="NCBI Taxonomy" id="37863"/>
    <lineage>
        <taxon>Eukaryota</taxon>
        <taxon>Metazoa</taxon>
        <taxon>Ecdysozoa</taxon>
        <taxon>Nematoda</taxon>
        <taxon>Chromadorea</taxon>
        <taxon>Rhabditida</taxon>
        <taxon>Tylenchina</taxon>
        <taxon>Panagrolaimomorpha</taxon>
        <taxon>Strongyloidoidea</taxon>
        <taxon>Steinernematidae</taxon>
        <taxon>Steinernema</taxon>
    </lineage>
</organism>
<feature type="compositionally biased region" description="Basic and acidic residues" evidence="1">
    <location>
        <begin position="121"/>
        <end position="145"/>
    </location>
</feature>
<evidence type="ECO:0000313" key="3">
    <source>
        <dbReference type="WBParaSite" id="L893_g7823.t1"/>
    </source>
</evidence>
<name>A0A1I8AQF7_9BILA</name>
<evidence type="ECO:0000313" key="2">
    <source>
        <dbReference type="Proteomes" id="UP000095287"/>
    </source>
</evidence>
<feature type="compositionally biased region" description="Pro residues" evidence="1">
    <location>
        <begin position="169"/>
        <end position="181"/>
    </location>
</feature>
<feature type="region of interest" description="Disordered" evidence="1">
    <location>
        <begin position="1"/>
        <end position="183"/>
    </location>
</feature>
<feature type="compositionally biased region" description="Basic and acidic residues" evidence="1">
    <location>
        <begin position="70"/>
        <end position="95"/>
    </location>
</feature>
<dbReference type="Proteomes" id="UP000095287">
    <property type="component" value="Unplaced"/>
</dbReference>
<proteinExistence type="predicted"/>
<feature type="compositionally biased region" description="Polar residues" evidence="1">
    <location>
        <begin position="146"/>
        <end position="155"/>
    </location>
</feature>
<feature type="compositionally biased region" description="Basic and acidic residues" evidence="1">
    <location>
        <begin position="7"/>
        <end position="22"/>
    </location>
</feature>
<evidence type="ECO:0000256" key="1">
    <source>
        <dbReference type="SAM" id="MobiDB-lite"/>
    </source>
</evidence>
<keyword evidence="2" id="KW-1185">Reference proteome</keyword>
<sequence length="456" mass="50872">MLNDQVRQTEKLRRKRSIDNERLGGTTVVKHRKPDSLQRARFNAKPVELQRTLVGIPAIKPQPKPSVKPEQPKPEIKPQPKASDAKPEAKPEIKPQPKPSVKPEQPKPEIKPQPKASNAKPEAKPEIKPSVKPEQSRAQEPKTTVKPENQNNPIVKTSEIKPVAKPKEFVPPPPPPPPPAPSTKIVTVVKTAENKPERTSIVNPSRPSGANVINTISTKQVQDPRLVKPPEIVNKTERVSFPKRPPIAEALTAADDTYEAFIERLKNSGEVVSVSKPKASVIVDDDKQLLSSLIDIQKADYIENQTKHFTGLFKATFHNRFGKFVFILNKERVDSIQLSKGLAYMLGYETQEISSSLHATTNIDFHNGLHAFFVYSNICDLSILGNSRSNLLRIMKVQGEHGDIVSQDFNPIQYIPVLNKNVQTIEIMICDSVGAPINFQYGDVIVVLHFRRKTSS</sequence>
<protein>
    <submittedName>
        <fullName evidence="3">PAS domain-containing protein</fullName>
    </submittedName>
</protein>
<accession>A0A1I8AQF7</accession>
<reference evidence="3" key="1">
    <citation type="submission" date="2016-11" db="UniProtKB">
        <authorList>
            <consortium name="WormBaseParasite"/>
        </authorList>
    </citation>
    <scope>IDENTIFICATION</scope>
</reference>